<dbReference type="Proteomes" id="UP001143674">
    <property type="component" value="Unassembled WGS sequence"/>
</dbReference>
<organism evidence="1 2">
    <name type="scientific">Ralstonia solanacearum</name>
    <name type="common">Pseudomonas solanacearum</name>
    <dbReference type="NCBI Taxonomy" id="305"/>
    <lineage>
        <taxon>Bacteria</taxon>
        <taxon>Pseudomonadati</taxon>
        <taxon>Pseudomonadota</taxon>
        <taxon>Betaproteobacteria</taxon>
        <taxon>Burkholderiales</taxon>
        <taxon>Burkholderiaceae</taxon>
        <taxon>Ralstonia</taxon>
        <taxon>Ralstonia solanacearum species complex</taxon>
    </lineage>
</organism>
<reference evidence="1" key="1">
    <citation type="submission" date="2021-09" db="EMBL/GenBank/DDBJ databases">
        <title>Genomic analysis of Ralstonia spp.</title>
        <authorList>
            <person name="Aburjaile F."/>
            <person name="Ariute J.C."/>
            <person name="Pais A.K.L."/>
            <person name="Albuquerque G.M.R."/>
            <person name="Silva A.M.F."/>
            <person name="Brenig B."/>
            <person name="Azevedo V."/>
            <person name="Matiuzzi M."/>
            <person name="Ramos R."/>
            <person name="Goes-Neto A."/>
            <person name="Soares S."/>
            <person name="Iseppon A.M.B."/>
            <person name="Souza E."/>
            <person name="Gama M."/>
        </authorList>
    </citation>
    <scope>NUCLEOTIDE SEQUENCE</scope>
    <source>
        <strain evidence="1">B4</strain>
    </source>
</reference>
<evidence type="ECO:0000313" key="2">
    <source>
        <dbReference type="Proteomes" id="UP001143674"/>
    </source>
</evidence>
<proteinExistence type="predicted"/>
<dbReference type="EMBL" id="JAIVEX010000005">
    <property type="protein sequence ID" value="MDB0522410.1"/>
    <property type="molecule type" value="Genomic_DNA"/>
</dbReference>
<gene>
    <name evidence="1" type="ORF">LBW55_12430</name>
</gene>
<accession>A0AAE3NI89</accession>
<dbReference type="AlphaFoldDB" id="A0AAE3NI89"/>
<comment type="caution">
    <text evidence="1">The sequence shown here is derived from an EMBL/GenBank/DDBJ whole genome shotgun (WGS) entry which is preliminary data.</text>
</comment>
<dbReference type="RefSeq" id="WP_184850492.1">
    <property type="nucleotide sequence ID" value="NZ_JABZEH010000001.1"/>
</dbReference>
<evidence type="ECO:0000313" key="1">
    <source>
        <dbReference type="EMBL" id="MDB0522410.1"/>
    </source>
</evidence>
<protein>
    <submittedName>
        <fullName evidence="1">Uncharacterized protein</fullName>
    </submittedName>
</protein>
<name>A0AAE3NI89_RALSL</name>
<sequence>MQHYAPALPEYKHLPQVPNPFGRGEYFTNRVAVRQIATAYVPGWPDQFVYYVTGTTGAREDVEVEEELKVQAQLQALRQWKRYVFDPASPTDVDAISETVDRVFDVISEFGPGALSLADVRPDEVQGEHLAAVLRASSSWADAVPGWSNALQVAATALTNSGIDPNDALYGMIDIE</sequence>